<comment type="caution">
    <text evidence="2">The sequence shown here is derived from an EMBL/GenBank/DDBJ whole genome shotgun (WGS) entry which is preliminary data.</text>
</comment>
<feature type="region of interest" description="Disordered" evidence="1">
    <location>
        <begin position="42"/>
        <end position="76"/>
    </location>
</feature>
<name>A0A8T1W762_9STRA</name>
<evidence type="ECO:0000313" key="2">
    <source>
        <dbReference type="EMBL" id="KAG7387609.1"/>
    </source>
</evidence>
<sequence>MPTINNTSTANPIAAAVNAADVAMAATGAELTAELEKQGQDAGNALDGAAAAPRKKRRKVLRTAESAVQQQQRGSVKLKSGAEMTLQVRQHFEDRTQAKEYIQDFALAQGKRARLDPKTSGGKNFTFVCNSQTPCTFVTRPEPVHLARPGC</sequence>
<dbReference type="Proteomes" id="UP000694044">
    <property type="component" value="Unassembled WGS sequence"/>
</dbReference>
<keyword evidence="3" id="KW-1185">Reference proteome</keyword>
<evidence type="ECO:0000256" key="1">
    <source>
        <dbReference type="SAM" id="MobiDB-lite"/>
    </source>
</evidence>
<dbReference type="OrthoDB" id="89842at2759"/>
<accession>A0A8T1W762</accession>
<proteinExistence type="predicted"/>
<protein>
    <submittedName>
        <fullName evidence="2">Uncharacterized protein</fullName>
    </submittedName>
</protein>
<dbReference type="EMBL" id="JAGDFM010000075">
    <property type="protein sequence ID" value="KAG7387609.1"/>
    <property type="molecule type" value="Genomic_DNA"/>
</dbReference>
<gene>
    <name evidence="2" type="ORF">PHYPSEUDO_013859</name>
</gene>
<evidence type="ECO:0000313" key="3">
    <source>
        <dbReference type="Proteomes" id="UP000694044"/>
    </source>
</evidence>
<reference evidence="2" key="1">
    <citation type="submission" date="2021-02" db="EMBL/GenBank/DDBJ databases">
        <authorList>
            <person name="Palmer J.M."/>
        </authorList>
    </citation>
    <scope>NUCLEOTIDE SEQUENCE</scope>
    <source>
        <strain evidence="2">SCRP734</strain>
    </source>
</reference>
<organism evidence="2 3">
    <name type="scientific">Phytophthora pseudosyringae</name>
    <dbReference type="NCBI Taxonomy" id="221518"/>
    <lineage>
        <taxon>Eukaryota</taxon>
        <taxon>Sar</taxon>
        <taxon>Stramenopiles</taxon>
        <taxon>Oomycota</taxon>
        <taxon>Peronosporomycetes</taxon>
        <taxon>Peronosporales</taxon>
        <taxon>Peronosporaceae</taxon>
        <taxon>Phytophthora</taxon>
    </lineage>
</organism>
<feature type="compositionally biased region" description="Low complexity" evidence="1">
    <location>
        <begin position="42"/>
        <end position="52"/>
    </location>
</feature>
<dbReference type="AlphaFoldDB" id="A0A8T1W762"/>